<dbReference type="InterPro" id="IPR037185">
    <property type="entry name" value="EmrE-like"/>
</dbReference>
<keyword evidence="5" id="KW-1185">Reference proteome</keyword>
<organism evidence="4 5">
    <name type="scientific">Perkinsus olseni</name>
    <name type="common">Perkinsus atlanticus</name>
    <dbReference type="NCBI Taxonomy" id="32597"/>
    <lineage>
        <taxon>Eukaryota</taxon>
        <taxon>Sar</taxon>
        <taxon>Alveolata</taxon>
        <taxon>Perkinsozoa</taxon>
        <taxon>Perkinsea</taxon>
        <taxon>Perkinsida</taxon>
        <taxon>Perkinsidae</taxon>
        <taxon>Perkinsus</taxon>
    </lineage>
</organism>
<keyword evidence="2" id="KW-1133">Transmembrane helix</keyword>
<feature type="transmembrane region" description="Helical" evidence="2">
    <location>
        <begin position="176"/>
        <end position="196"/>
    </location>
</feature>
<feature type="transmembrane region" description="Helical" evidence="2">
    <location>
        <begin position="143"/>
        <end position="164"/>
    </location>
</feature>
<feature type="compositionally biased region" description="Basic and acidic residues" evidence="1">
    <location>
        <begin position="545"/>
        <end position="555"/>
    </location>
</feature>
<feature type="domain" description="EamA" evidence="3">
    <location>
        <begin position="52"/>
        <end position="156"/>
    </location>
</feature>
<protein>
    <recommendedName>
        <fullName evidence="3">EamA domain-containing protein</fullName>
    </recommendedName>
</protein>
<comment type="caution">
    <text evidence="4">The sequence shown here is derived from an EMBL/GenBank/DDBJ whole genome shotgun (WGS) entry which is preliminary data.</text>
</comment>
<keyword evidence="2" id="KW-0812">Transmembrane</keyword>
<gene>
    <name evidence="4" type="ORF">FOZ63_033380</name>
</gene>
<dbReference type="SUPFAM" id="SSF103481">
    <property type="entry name" value="Multidrug resistance efflux transporter EmrE"/>
    <property type="match status" value="1"/>
</dbReference>
<dbReference type="PANTHER" id="PTHR13146">
    <property type="match status" value="1"/>
</dbReference>
<dbReference type="EMBL" id="JABANO010000007">
    <property type="protein sequence ID" value="KAF4759581.1"/>
    <property type="molecule type" value="Genomic_DNA"/>
</dbReference>
<feature type="region of interest" description="Disordered" evidence="1">
    <location>
        <begin position="545"/>
        <end position="566"/>
    </location>
</feature>
<evidence type="ECO:0000256" key="2">
    <source>
        <dbReference type="SAM" id="Phobius"/>
    </source>
</evidence>
<dbReference type="InterPro" id="IPR000620">
    <property type="entry name" value="EamA_dom"/>
</dbReference>
<accession>A0A7J6URH3</accession>
<evidence type="ECO:0000256" key="1">
    <source>
        <dbReference type="SAM" id="MobiDB-lite"/>
    </source>
</evidence>
<feature type="transmembrane region" description="Helical" evidence="2">
    <location>
        <begin position="47"/>
        <end position="73"/>
    </location>
</feature>
<name>A0A7J6URH3_PEROL</name>
<proteinExistence type="predicted"/>
<dbReference type="Pfam" id="PF00892">
    <property type="entry name" value="EamA"/>
    <property type="match status" value="1"/>
</dbReference>
<keyword evidence="2" id="KW-0472">Membrane</keyword>
<feature type="transmembrane region" description="Helical" evidence="2">
    <location>
        <begin position="208"/>
        <end position="230"/>
    </location>
</feature>
<dbReference type="GO" id="GO:0016020">
    <property type="term" value="C:membrane"/>
    <property type="evidence" value="ECO:0007669"/>
    <property type="project" value="InterPro"/>
</dbReference>
<evidence type="ECO:0000313" key="5">
    <source>
        <dbReference type="Proteomes" id="UP000553632"/>
    </source>
</evidence>
<dbReference type="Proteomes" id="UP000553632">
    <property type="component" value="Unassembled WGS sequence"/>
</dbReference>
<feature type="transmembrane region" description="Helical" evidence="2">
    <location>
        <begin position="85"/>
        <end position="109"/>
    </location>
</feature>
<dbReference type="AlphaFoldDB" id="A0A7J6URH3"/>
<evidence type="ECO:0000313" key="4">
    <source>
        <dbReference type="EMBL" id="KAF4759581.1"/>
    </source>
</evidence>
<reference evidence="4 5" key="1">
    <citation type="submission" date="2020-04" db="EMBL/GenBank/DDBJ databases">
        <title>Perkinsus olseni comparative genomics.</title>
        <authorList>
            <person name="Bogema D.R."/>
        </authorList>
    </citation>
    <scope>NUCLEOTIDE SEQUENCE [LARGE SCALE GENOMIC DNA]</scope>
    <source>
        <strain evidence="4 5">ATCC PRA-207</strain>
    </source>
</reference>
<evidence type="ECO:0000259" key="3">
    <source>
        <dbReference type="Pfam" id="PF00892"/>
    </source>
</evidence>
<sequence length="1159" mass="127003">MAVSTLGLAFGLGLIVGSGQSISEKLAFQSFALGLPQYGVHLFNKPWFMSLMMFSGMFLALVVFYILALAARLSGKPYSYPTRKTWLAIFFPACFDLVGTSFQAIGLVYTPVSVFQMLKGSIIVFSAALSVIFLKRKMYRNHWAGVLICVIALTLVGSSSIFSRGSQAVSFSVGEVITGICFIIGGQVVCASQYVVEEFLLKGGAVPPLALVGIEGIWGLLVMACVVLPVMQHVPGTDVGGVFENAVDAFAMMGHSSMVLGGVLGYALNTFAYNICAVNVTNSASAIHTTMLDSTRTILIWVCSIIMYYMSEDHAFGEPLTPYSLIQLAGFVLLVYGVLVYDNIVRLPFGLSGTEKVNPTRAPMSMSMSAGTPLERKPFVMNGSAANSVLSSISNSARPHRVNAKTDTANEPLLNHADRQFLSPVVAAAFGLTEYLETALIGEAKPEVTRMSFPIMKGLATILHGSPEADTDEAAPLAPRELLVNAILKSSTEEKHSLMAEVERLVRPGWIVAIFEEMATSTVRQLEASLLQKLTESLLDLEKMGRPGRTAEDHPAGTPRPHGSEDHDCRVVLMRELLESTTARHPPYQGSISEIIQTLRCPVLPEIIADRRYTETLQSLTVLPIITSVLSLPIEPLIESLDQPKILCKLIALAVDESILHETTTSVVLTILLLTEALDVECSRGPPQPRLRLIVAITYLSEYYIDTHHDDGAEDHTHVYRAVSKLVLNISKVERSQGKTTGWLLPRLVSQKIIGFLVEAVAREGLEGCQLPCRTLGFLLSRYGSMRYPVMELMQTEMMSHNSRLRPSVARLVLEERENDTQLMVLGSRLSEYFKELIEVMCMRRAHIIDRTPEWSFYSALWFSVDTTAGVPVMLAVTRRRGVVMDAMDGLMMDGLSTLPPAEGMEFSRCLQPFTSVTGVMVFHRAPQLMAIVGAAKGITCRQPGMEGSIHTSDIGTRPADDDVKLLLFHDDTSALEVARFIQEGCSHRFAILAEDSLRRSAARCLHLKPQDHVKLITLTPSGGESCPDVDYRQELLQVCALSSPGKVGQLRLVRDSLLSWPLEETWMLASMRRHSHTQTTNLGAEADITIPSHPVKNLFDLLGEVDLTELLEIKFGQDTDLGLELVGKASAKTITFASTILRQRWLGLLAPIIGKSSD</sequence>
<feature type="transmembrane region" description="Helical" evidence="2">
    <location>
        <begin position="115"/>
        <end position="134"/>
    </location>
</feature>
<feature type="transmembrane region" description="Helical" evidence="2">
    <location>
        <begin position="250"/>
        <end position="273"/>
    </location>
</feature>
<feature type="transmembrane region" description="Helical" evidence="2">
    <location>
        <begin position="323"/>
        <end position="341"/>
    </location>
</feature>